<dbReference type="EMBL" id="CAICTM010000182">
    <property type="protein sequence ID" value="CAB9504024.1"/>
    <property type="molecule type" value="Genomic_DNA"/>
</dbReference>
<evidence type="ECO:0000313" key="2">
    <source>
        <dbReference type="Proteomes" id="UP001153069"/>
    </source>
</evidence>
<sequence length="232" mass="25791">MCTTTQLQLQVQQSQTSQKLVGPIKRRPLFDLVLPTSTTTTGGDNQCQRQPAAKKRRITFTENLVTSYHAIPCLSELSEEELDQCYYKKRDLKIIKSQATKDMKAHERGTGTGGTTCSSEASFCARGLERRSRQGAKQFRQSKTKGWRAVFLEQARQRTSLHQVVNGKVYLAKVYQEVTKPSSWAAQGVAARDAQEAARIYLLSSASIKSLLPTNSTCTPPSPSSSKQCQQQ</sequence>
<reference evidence="1" key="1">
    <citation type="submission" date="2020-06" db="EMBL/GenBank/DDBJ databases">
        <authorList>
            <consortium name="Plant Systems Biology data submission"/>
        </authorList>
    </citation>
    <scope>NUCLEOTIDE SEQUENCE</scope>
    <source>
        <strain evidence="1">D6</strain>
    </source>
</reference>
<name>A0A9N8DJZ7_9STRA</name>
<gene>
    <name evidence="1" type="ORF">SEMRO_183_G079730.1</name>
</gene>
<evidence type="ECO:0000313" key="1">
    <source>
        <dbReference type="EMBL" id="CAB9504024.1"/>
    </source>
</evidence>
<organism evidence="1 2">
    <name type="scientific">Seminavis robusta</name>
    <dbReference type="NCBI Taxonomy" id="568900"/>
    <lineage>
        <taxon>Eukaryota</taxon>
        <taxon>Sar</taxon>
        <taxon>Stramenopiles</taxon>
        <taxon>Ochrophyta</taxon>
        <taxon>Bacillariophyta</taxon>
        <taxon>Bacillariophyceae</taxon>
        <taxon>Bacillariophycidae</taxon>
        <taxon>Naviculales</taxon>
        <taxon>Naviculaceae</taxon>
        <taxon>Seminavis</taxon>
    </lineage>
</organism>
<protein>
    <submittedName>
        <fullName evidence="1">Uncharacterized protein</fullName>
    </submittedName>
</protein>
<dbReference type="AlphaFoldDB" id="A0A9N8DJZ7"/>
<accession>A0A9N8DJZ7</accession>
<proteinExistence type="predicted"/>
<comment type="caution">
    <text evidence="1">The sequence shown here is derived from an EMBL/GenBank/DDBJ whole genome shotgun (WGS) entry which is preliminary data.</text>
</comment>
<keyword evidence="2" id="KW-1185">Reference proteome</keyword>
<dbReference type="Proteomes" id="UP001153069">
    <property type="component" value="Unassembled WGS sequence"/>
</dbReference>